<keyword evidence="3 6" id="KW-0812">Transmembrane</keyword>
<feature type="transmembrane region" description="Helical" evidence="6">
    <location>
        <begin position="159"/>
        <end position="178"/>
    </location>
</feature>
<dbReference type="CDD" id="cd13128">
    <property type="entry name" value="MATE_Wzx_like"/>
    <property type="match status" value="1"/>
</dbReference>
<feature type="transmembrane region" description="Helical" evidence="6">
    <location>
        <begin position="39"/>
        <end position="61"/>
    </location>
</feature>
<name>A0A1G8ER17_9BURK</name>
<dbReference type="EMBL" id="FNCJ01000012">
    <property type="protein sequence ID" value="SDH72179.1"/>
    <property type="molecule type" value="Genomic_DNA"/>
</dbReference>
<keyword evidence="2" id="KW-1003">Cell membrane</keyword>
<feature type="transmembrane region" description="Helical" evidence="6">
    <location>
        <begin position="82"/>
        <end position="106"/>
    </location>
</feature>
<evidence type="ECO:0000313" key="8">
    <source>
        <dbReference type="Proteomes" id="UP000199706"/>
    </source>
</evidence>
<feature type="transmembrane region" description="Helical" evidence="6">
    <location>
        <begin position="368"/>
        <end position="387"/>
    </location>
</feature>
<evidence type="ECO:0000313" key="7">
    <source>
        <dbReference type="EMBL" id="SDH72179.1"/>
    </source>
</evidence>
<proteinExistence type="predicted"/>
<dbReference type="PANTHER" id="PTHR30250:SF26">
    <property type="entry name" value="PSMA PROTEIN"/>
    <property type="match status" value="1"/>
</dbReference>
<dbReference type="AlphaFoldDB" id="A0A1G8ER17"/>
<reference evidence="7 8" key="1">
    <citation type="submission" date="2016-10" db="EMBL/GenBank/DDBJ databases">
        <authorList>
            <person name="de Groot N.N."/>
        </authorList>
    </citation>
    <scope>NUCLEOTIDE SEQUENCE [LARGE SCALE GENOMIC DNA]</scope>
    <source>
        <strain evidence="7 8">LMG 2247</strain>
    </source>
</reference>
<feature type="transmembrane region" description="Helical" evidence="6">
    <location>
        <begin position="393"/>
        <end position="413"/>
    </location>
</feature>
<gene>
    <name evidence="7" type="ORF">SAMN05216466_112191</name>
</gene>
<comment type="subcellular location">
    <subcellularLocation>
        <location evidence="1">Cell membrane</location>
        <topology evidence="1">Multi-pass membrane protein</topology>
    </subcellularLocation>
</comment>
<sequence>MTPKPSMKRNAIANFLGSALPMIVSLVTVPLYLAHIGAARYGVLAIVWMLQGYFGYFDLGLSAATSNRIAQLSKSSAAERESVLWTALVLNAGFGVLGGLLLFAVGRLLFQQFHIAPGIHEEVIAALPWIACSVPLATISGVFAGALTGREQFASLNAVQFAGMLIFQIVPLLSAIIFKPDLQYVISAAILGSAASLLLMAVVVCRMFPLSFAAGPRRAFVKPLFSYGAWVTVTNLASPLLETADRLLIGSVLGPQAVAWYQVPFNLAVRVRILPGVLTRTLFPRLSALGIQDATELSTRAVRGLAAVMTPLIVFGIFLMQPFLELWTGHAFAVRAMSVGEAILLGVWINSLASIPYSHLQAIGRPDIVARFHALELLPFIALLWWTVHRFGLLGAALAWSTRCAVDAILLFWAARFGSQLTQNLLAPALLVSAAFAATLLFPWPSLAGIAAWIVLCGAALGWAMRAEPAARARIQRALSSILQYRWRRA</sequence>
<feature type="transmembrane region" description="Helical" evidence="6">
    <location>
        <begin position="425"/>
        <end position="444"/>
    </location>
</feature>
<dbReference type="Proteomes" id="UP000199706">
    <property type="component" value="Unassembled WGS sequence"/>
</dbReference>
<keyword evidence="4 6" id="KW-1133">Transmembrane helix</keyword>
<feature type="transmembrane region" description="Helical" evidence="6">
    <location>
        <begin position="184"/>
        <end position="208"/>
    </location>
</feature>
<feature type="transmembrane region" description="Helical" evidence="6">
    <location>
        <begin position="126"/>
        <end position="147"/>
    </location>
</feature>
<feature type="transmembrane region" description="Helical" evidence="6">
    <location>
        <begin position="336"/>
        <end position="356"/>
    </location>
</feature>
<feature type="transmembrane region" description="Helical" evidence="6">
    <location>
        <begin position="12"/>
        <end position="33"/>
    </location>
</feature>
<evidence type="ECO:0000256" key="5">
    <source>
        <dbReference type="ARBA" id="ARBA00023136"/>
    </source>
</evidence>
<dbReference type="OrthoDB" id="8766744at2"/>
<feature type="transmembrane region" description="Helical" evidence="6">
    <location>
        <begin position="305"/>
        <end position="324"/>
    </location>
</feature>
<dbReference type="InterPro" id="IPR050833">
    <property type="entry name" value="Poly_Biosynth_Transport"/>
</dbReference>
<feature type="transmembrane region" description="Helical" evidence="6">
    <location>
        <begin position="450"/>
        <end position="467"/>
    </location>
</feature>
<dbReference type="RefSeq" id="WP_090687680.1">
    <property type="nucleotide sequence ID" value="NZ_FNCJ01000012.1"/>
</dbReference>
<dbReference type="Pfam" id="PF01943">
    <property type="entry name" value="Polysacc_synt"/>
    <property type="match status" value="1"/>
</dbReference>
<evidence type="ECO:0000256" key="3">
    <source>
        <dbReference type="ARBA" id="ARBA00022692"/>
    </source>
</evidence>
<organism evidence="7 8">
    <name type="scientific">Paraburkholderia phenazinium</name>
    <dbReference type="NCBI Taxonomy" id="60549"/>
    <lineage>
        <taxon>Bacteria</taxon>
        <taxon>Pseudomonadati</taxon>
        <taxon>Pseudomonadota</taxon>
        <taxon>Betaproteobacteria</taxon>
        <taxon>Burkholderiales</taxon>
        <taxon>Burkholderiaceae</taxon>
        <taxon>Paraburkholderia</taxon>
    </lineage>
</organism>
<dbReference type="InterPro" id="IPR002797">
    <property type="entry name" value="Polysacc_synth"/>
</dbReference>
<evidence type="ECO:0000256" key="6">
    <source>
        <dbReference type="SAM" id="Phobius"/>
    </source>
</evidence>
<evidence type="ECO:0000256" key="1">
    <source>
        <dbReference type="ARBA" id="ARBA00004651"/>
    </source>
</evidence>
<dbReference type="PANTHER" id="PTHR30250">
    <property type="entry name" value="PST FAMILY PREDICTED COLANIC ACID TRANSPORTER"/>
    <property type="match status" value="1"/>
</dbReference>
<dbReference type="GO" id="GO:0005886">
    <property type="term" value="C:plasma membrane"/>
    <property type="evidence" value="ECO:0007669"/>
    <property type="project" value="UniProtKB-SubCell"/>
</dbReference>
<accession>A0A1G8ER17</accession>
<evidence type="ECO:0000256" key="2">
    <source>
        <dbReference type="ARBA" id="ARBA00022475"/>
    </source>
</evidence>
<protein>
    <submittedName>
        <fullName evidence="7">Membrane protein involved in the export of O-antigen and teichoic acid</fullName>
    </submittedName>
</protein>
<keyword evidence="5 6" id="KW-0472">Membrane</keyword>
<evidence type="ECO:0000256" key="4">
    <source>
        <dbReference type="ARBA" id="ARBA00022989"/>
    </source>
</evidence>